<keyword evidence="3" id="KW-1185">Reference proteome</keyword>
<name>A0A803MZZ5_CHEQI</name>
<evidence type="ECO:0000313" key="2">
    <source>
        <dbReference type="EnsemblPlants" id="AUR62038048-RA:cds"/>
    </source>
</evidence>
<accession>A0A803MZZ5</accession>
<reference evidence="2" key="1">
    <citation type="journal article" date="2017" name="Nature">
        <title>The genome of Chenopodium quinoa.</title>
        <authorList>
            <person name="Jarvis D.E."/>
            <person name="Ho Y.S."/>
            <person name="Lightfoot D.J."/>
            <person name="Schmoeckel S.M."/>
            <person name="Li B."/>
            <person name="Borm T.J.A."/>
            <person name="Ohyanagi H."/>
            <person name="Mineta K."/>
            <person name="Michell C.T."/>
            <person name="Saber N."/>
            <person name="Kharbatia N.M."/>
            <person name="Rupper R.R."/>
            <person name="Sharp A.R."/>
            <person name="Dally N."/>
            <person name="Boughton B.A."/>
            <person name="Woo Y.H."/>
            <person name="Gao G."/>
            <person name="Schijlen E.G.W.M."/>
            <person name="Guo X."/>
            <person name="Momin A.A."/>
            <person name="Negrao S."/>
            <person name="Al-Babili S."/>
            <person name="Gehring C."/>
            <person name="Roessner U."/>
            <person name="Jung C."/>
            <person name="Murphy K."/>
            <person name="Arold S.T."/>
            <person name="Gojobori T."/>
            <person name="van der Linden C.G."/>
            <person name="van Loo E.N."/>
            <person name="Jellen E.N."/>
            <person name="Maughan P.J."/>
            <person name="Tester M."/>
        </authorList>
    </citation>
    <scope>NUCLEOTIDE SEQUENCE [LARGE SCALE GENOMIC DNA]</scope>
    <source>
        <strain evidence="2">cv. PI 614886</strain>
    </source>
</reference>
<organism evidence="2 3">
    <name type="scientific">Chenopodium quinoa</name>
    <name type="common">Quinoa</name>
    <dbReference type="NCBI Taxonomy" id="63459"/>
    <lineage>
        <taxon>Eukaryota</taxon>
        <taxon>Viridiplantae</taxon>
        <taxon>Streptophyta</taxon>
        <taxon>Embryophyta</taxon>
        <taxon>Tracheophyta</taxon>
        <taxon>Spermatophyta</taxon>
        <taxon>Magnoliopsida</taxon>
        <taxon>eudicotyledons</taxon>
        <taxon>Gunneridae</taxon>
        <taxon>Pentapetalae</taxon>
        <taxon>Caryophyllales</taxon>
        <taxon>Chenopodiaceae</taxon>
        <taxon>Chenopodioideae</taxon>
        <taxon>Atripliceae</taxon>
        <taxon>Chenopodium</taxon>
    </lineage>
</organism>
<evidence type="ECO:0000256" key="1">
    <source>
        <dbReference type="SAM" id="MobiDB-lite"/>
    </source>
</evidence>
<dbReference type="Gramene" id="AUR62038048-RA">
    <property type="protein sequence ID" value="AUR62038048-RA:cds"/>
    <property type="gene ID" value="AUR62038048"/>
</dbReference>
<reference evidence="2" key="2">
    <citation type="submission" date="2021-03" db="UniProtKB">
        <authorList>
            <consortium name="EnsemblPlants"/>
        </authorList>
    </citation>
    <scope>IDENTIFICATION</scope>
</reference>
<feature type="compositionally biased region" description="Basic and acidic residues" evidence="1">
    <location>
        <begin position="7"/>
        <end position="18"/>
    </location>
</feature>
<protein>
    <submittedName>
        <fullName evidence="2">Uncharacterized protein</fullName>
    </submittedName>
</protein>
<dbReference type="AlphaFoldDB" id="A0A803MZZ5"/>
<evidence type="ECO:0000313" key="3">
    <source>
        <dbReference type="Proteomes" id="UP000596660"/>
    </source>
</evidence>
<dbReference type="EnsemblPlants" id="AUR62038048-RA">
    <property type="protein sequence ID" value="AUR62038048-RA:cds"/>
    <property type="gene ID" value="AUR62038048"/>
</dbReference>
<feature type="region of interest" description="Disordered" evidence="1">
    <location>
        <begin position="1"/>
        <end position="48"/>
    </location>
</feature>
<sequence>MFASDRATGDGAEHHDEAAAAMDTDIEGVGTSENSSGGSNKRFKRSSSRCSELFCRVVQGVCEQSARATETKFTRDLQGSL</sequence>
<proteinExistence type="predicted"/>
<dbReference type="Proteomes" id="UP000596660">
    <property type="component" value="Unplaced"/>
</dbReference>